<dbReference type="PANTHER" id="PTHR34054:SF4">
    <property type="entry name" value="PROTEIN, PUTATIVE-RELATED"/>
    <property type="match status" value="1"/>
</dbReference>
<reference evidence="2" key="1">
    <citation type="submission" date="2015-07" db="EMBL/GenBank/DDBJ databases">
        <title>Transcriptome Assembly of Anthurium amnicola.</title>
        <authorList>
            <person name="Suzuki J."/>
        </authorList>
    </citation>
    <scope>NUCLEOTIDE SEQUENCE</scope>
</reference>
<feature type="region of interest" description="Disordered" evidence="1">
    <location>
        <begin position="141"/>
        <end position="164"/>
    </location>
</feature>
<protein>
    <submittedName>
        <fullName evidence="2">Uncharacterized protein</fullName>
    </submittedName>
</protein>
<feature type="region of interest" description="Disordered" evidence="1">
    <location>
        <begin position="1"/>
        <end position="36"/>
    </location>
</feature>
<organism evidence="2">
    <name type="scientific">Anthurium amnicola</name>
    <dbReference type="NCBI Taxonomy" id="1678845"/>
    <lineage>
        <taxon>Eukaryota</taxon>
        <taxon>Viridiplantae</taxon>
        <taxon>Streptophyta</taxon>
        <taxon>Embryophyta</taxon>
        <taxon>Tracheophyta</taxon>
        <taxon>Spermatophyta</taxon>
        <taxon>Magnoliopsida</taxon>
        <taxon>Liliopsida</taxon>
        <taxon>Araceae</taxon>
        <taxon>Pothoideae</taxon>
        <taxon>Potheae</taxon>
        <taxon>Anthurium</taxon>
    </lineage>
</organism>
<dbReference type="InterPro" id="IPR045884">
    <property type="entry name" value="At5g59350-like"/>
</dbReference>
<proteinExistence type="predicted"/>
<dbReference type="AlphaFoldDB" id="A0A1D1YR83"/>
<dbReference type="PANTHER" id="PTHR34054">
    <property type="entry name" value="EXPRESSED PROTEIN"/>
    <property type="match status" value="1"/>
</dbReference>
<accession>A0A1D1YR83</accession>
<evidence type="ECO:0000313" key="2">
    <source>
        <dbReference type="EMBL" id="JAT57163.1"/>
    </source>
</evidence>
<feature type="non-terminal residue" evidence="2">
    <location>
        <position position="1"/>
    </location>
</feature>
<name>A0A1D1YR83_9ARAE</name>
<evidence type="ECO:0000256" key="1">
    <source>
        <dbReference type="SAM" id="MobiDB-lite"/>
    </source>
</evidence>
<gene>
    <name evidence="2" type="ORF">g.21793</name>
</gene>
<feature type="compositionally biased region" description="Polar residues" evidence="1">
    <location>
        <begin position="1"/>
        <end position="10"/>
    </location>
</feature>
<sequence length="164" mass="17292">FLCWKNQSRIEPTPAVATAPKSPPPTPPPASSPAAVDAELARWRALYASRVLFTITEEEKEGSESDAGSARFAVGRGSHVAGVKAVDRKRVVGAVAEEEEEEEVSGLRLTPFSTPCASPPFYTPPPSPGRWLEAGVGVEIQPDADTSGDEGFSPAAGRLPCPPR</sequence>
<dbReference type="EMBL" id="GDJX01010773">
    <property type="protein sequence ID" value="JAT57163.1"/>
    <property type="molecule type" value="Transcribed_RNA"/>
</dbReference>
<feature type="compositionally biased region" description="Pro residues" evidence="1">
    <location>
        <begin position="21"/>
        <end position="31"/>
    </location>
</feature>